<dbReference type="InterPro" id="IPR011642">
    <property type="entry name" value="Gate_dom"/>
</dbReference>
<evidence type="ECO:0000256" key="6">
    <source>
        <dbReference type="ARBA" id="ARBA00023136"/>
    </source>
</evidence>
<dbReference type="Pfam" id="PF07662">
    <property type="entry name" value="Nucleos_tra2_C"/>
    <property type="match status" value="1"/>
</dbReference>
<dbReference type="InterPro" id="IPR002668">
    <property type="entry name" value="CNT_N_dom"/>
</dbReference>
<evidence type="ECO:0000259" key="9">
    <source>
        <dbReference type="Pfam" id="PF07662"/>
    </source>
</evidence>
<evidence type="ECO:0000256" key="3">
    <source>
        <dbReference type="ARBA" id="ARBA00022475"/>
    </source>
</evidence>
<keyword evidence="5 7" id="KW-1133">Transmembrane helix</keyword>
<feature type="transmembrane region" description="Helical" evidence="7">
    <location>
        <begin position="419"/>
        <end position="438"/>
    </location>
</feature>
<proteinExistence type="inferred from homology"/>
<dbReference type="PANTHER" id="PTHR10590">
    <property type="entry name" value="SODIUM/NUCLEOSIDE COTRANSPORTER"/>
    <property type="match status" value="1"/>
</dbReference>
<evidence type="ECO:0000259" key="10">
    <source>
        <dbReference type="Pfam" id="PF07670"/>
    </source>
</evidence>
<feature type="domain" description="Concentrative nucleoside transporter C-terminal" evidence="9">
    <location>
        <begin position="419"/>
        <end position="609"/>
    </location>
</feature>
<keyword evidence="3" id="KW-1003">Cell membrane</keyword>
<dbReference type="EMBL" id="JAPWDV010000001">
    <property type="protein sequence ID" value="KAJ6223950.1"/>
    <property type="molecule type" value="Genomic_DNA"/>
</dbReference>
<comment type="caution">
    <text evidence="11">The sequence shown here is derived from an EMBL/GenBank/DDBJ whole genome shotgun (WGS) entry which is preliminary data.</text>
</comment>
<name>A0A9Q0MDK7_BLOTA</name>
<keyword evidence="4 7" id="KW-0812">Transmembrane</keyword>
<dbReference type="GO" id="GO:0005415">
    <property type="term" value="F:nucleoside:sodium symporter activity"/>
    <property type="evidence" value="ECO:0007669"/>
    <property type="project" value="TreeGrafter"/>
</dbReference>
<protein>
    <recommendedName>
        <fullName evidence="13">Sodium/nucleoside cotransporter</fullName>
    </recommendedName>
</protein>
<dbReference type="Proteomes" id="UP001142055">
    <property type="component" value="Chromosome 1"/>
</dbReference>
<accession>A0A9Q0MDK7</accession>
<evidence type="ECO:0000256" key="1">
    <source>
        <dbReference type="ARBA" id="ARBA00004651"/>
    </source>
</evidence>
<dbReference type="AlphaFoldDB" id="A0A9Q0MDK7"/>
<dbReference type="Pfam" id="PF01773">
    <property type="entry name" value="Nucleos_tra2_N"/>
    <property type="match status" value="1"/>
</dbReference>
<feature type="transmembrane region" description="Helical" evidence="7">
    <location>
        <begin position="492"/>
        <end position="511"/>
    </location>
</feature>
<reference evidence="11" key="1">
    <citation type="submission" date="2022-12" db="EMBL/GenBank/DDBJ databases">
        <title>Genome assemblies of Blomia tropicalis.</title>
        <authorList>
            <person name="Cui Y."/>
        </authorList>
    </citation>
    <scope>NUCLEOTIDE SEQUENCE</scope>
    <source>
        <tissue evidence="11">Adult mites</tissue>
    </source>
</reference>
<feature type="domain" description="Concentrative nucleoside transporter N-terminal" evidence="8">
    <location>
        <begin position="204"/>
        <end position="276"/>
    </location>
</feature>
<comment type="similarity">
    <text evidence="2">Belongs to the concentrative nucleoside transporter (CNT) (TC 2.A.41) family.</text>
</comment>
<evidence type="ECO:0000256" key="2">
    <source>
        <dbReference type="ARBA" id="ARBA00009033"/>
    </source>
</evidence>
<evidence type="ECO:0000256" key="7">
    <source>
        <dbReference type="SAM" id="Phobius"/>
    </source>
</evidence>
<dbReference type="GO" id="GO:0005886">
    <property type="term" value="C:plasma membrane"/>
    <property type="evidence" value="ECO:0007669"/>
    <property type="project" value="UniProtKB-SubCell"/>
</dbReference>
<organism evidence="11 12">
    <name type="scientific">Blomia tropicalis</name>
    <name type="common">Mite</name>
    <dbReference type="NCBI Taxonomy" id="40697"/>
    <lineage>
        <taxon>Eukaryota</taxon>
        <taxon>Metazoa</taxon>
        <taxon>Ecdysozoa</taxon>
        <taxon>Arthropoda</taxon>
        <taxon>Chelicerata</taxon>
        <taxon>Arachnida</taxon>
        <taxon>Acari</taxon>
        <taxon>Acariformes</taxon>
        <taxon>Sarcoptiformes</taxon>
        <taxon>Astigmata</taxon>
        <taxon>Glycyphagoidea</taxon>
        <taxon>Echimyopodidae</taxon>
        <taxon>Blomia</taxon>
    </lineage>
</organism>
<feature type="transmembrane region" description="Helical" evidence="7">
    <location>
        <begin position="391"/>
        <end position="413"/>
    </location>
</feature>
<dbReference type="InterPro" id="IPR011657">
    <property type="entry name" value="CNT_C_dom"/>
</dbReference>
<feature type="transmembrane region" description="Helical" evidence="7">
    <location>
        <begin position="228"/>
        <end position="247"/>
    </location>
</feature>
<feature type="transmembrane region" description="Helical" evidence="7">
    <location>
        <begin position="200"/>
        <end position="216"/>
    </location>
</feature>
<feature type="transmembrane region" description="Helical" evidence="7">
    <location>
        <begin position="458"/>
        <end position="480"/>
    </location>
</feature>
<dbReference type="Pfam" id="PF07670">
    <property type="entry name" value="Gate"/>
    <property type="match status" value="1"/>
</dbReference>
<feature type="transmembrane region" description="Helical" evidence="7">
    <location>
        <begin position="589"/>
        <end position="611"/>
    </location>
</feature>
<comment type="subcellular location">
    <subcellularLocation>
        <location evidence="1">Cell membrane</location>
        <topology evidence="1">Multi-pass membrane protein</topology>
    </subcellularLocation>
</comment>
<feature type="transmembrane region" description="Helical" evidence="7">
    <location>
        <begin position="175"/>
        <end position="194"/>
    </location>
</feature>
<dbReference type="InterPro" id="IPR008276">
    <property type="entry name" value="C_nuclsd_transpt"/>
</dbReference>
<feature type="transmembrane region" description="Helical" evidence="7">
    <location>
        <begin position="314"/>
        <end position="336"/>
    </location>
</feature>
<evidence type="ECO:0000313" key="12">
    <source>
        <dbReference type="Proteomes" id="UP001142055"/>
    </source>
</evidence>
<keyword evidence="6 7" id="KW-0472">Membrane</keyword>
<evidence type="ECO:0000259" key="8">
    <source>
        <dbReference type="Pfam" id="PF01773"/>
    </source>
</evidence>
<evidence type="ECO:0000256" key="4">
    <source>
        <dbReference type="ARBA" id="ARBA00022692"/>
    </source>
</evidence>
<gene>
    <name evidence="11" type="ORF">RDWZM_002495</name>
</gene>
<evidence type="ECO:0000256" key="5">
    <source>
        <dbReference type="ARBA" id="ARBA00022989"/>
    </source>
</evidence>
<evidence type="ECO:0008006" key="13">
    <source>
        <dbReference type="Google" id="ProtNLM"/>
    </source>
</evidence>
<dbReference type="OMA" id="IVWHTVI"/>
<sequence>MEMCRRTASINMNNRINLDLNESISRNGSIIDDDSGCISDNVFDRKVIINENDQTIKVKKHTIQTEMDDHHDYDDIIEKYFSFIFAFYRKNIIWFYLLYFTCYNVFFAFAIHRTWHKTGGYCSGVKLLTILTACAYTRMLYCYLLKPHILIPLGKCWEAGEFCRLSPSIRMGLKIGSWCITLLMIASFLFYNAWSNKRRYYSMIGYAAFVFIGYTFSKHRKAIKWNQILWGLTLQVTFGILVLQTRIGKLVLNCFSEKINKFLQFTNAGTALVFGHIATGILQGPTGNITINLGNNETLVGQIMDLPMPIQSSIFAFSSMPVVLFFSFFVSILYYYGIMQSIVQQLGWLLQSTIGTTACESISASGNIFLGMTESPLLVRPFLSMMTKSELHAVLTGGFATIAGSVMAAYISFGISSSYLLSASVMAAPSALAMSKLLYPETEVTRTSADNIQMEKRLVGNIVANLIAFVSFLAFMDSLIGWLGDMVELPNLSFQLIMSRLFFPVALMLGIEWKDAEKVASLIGLKMVINEFVAYQELSKLITNEAISKRSETIATFALCSFANISSIGIQVGGLSAMAPARRSDLAQLAVRAMITGTMASFMTACVAGMFA</sequence>
<dbReference type="PANTHER" id="PTHR10590:SF4">
    <property type="entry name" value="SOLUTE CARRIER FAMILY 28 MEMBER 3"/>
    <property type="match status" value="1"/>
</dbReference>
<feature type="transmembrane region" description="Helical" evidence="7">
    <location>
        <begin position="554"/>
        <end position="577"/>
    </location>
</feature>
<feature type="domain" description="Nucleoside transporter/FeoB GTPase Gate" evidence="10">
    <location>
        <begin position="318"/>
        <end position="414"/>
    </location>
</feature>
<evidence type="ECO:0000313" key="11">
    <source>
        <dbReference type="EMBL" id="KAJ6223950.1"/>
    </source>
</evidence>
<keyword evidence="12" id="KW-1185">Reference proteome</keyword>
<feature type="transmembrane region" description="Helical" evidence="7">
    <location>
        <begin position="93"/>
        <end position="115"/>
    </location>
</feature>